<evidence type="ECO:0000313" key="4">
    <source>
        <dbReference type="EMBL" id="AYO55170.1"/>
    </source>
</evidence>
<dbReference type="PANTHER" id="PTHR46268:SF6">
    <property type="entry name" value="UNIVERSAL STRESS PROTEIN UP12"/>
    <property type="match status" value="1"/>
</dbReference>
<dbReference type="Pfam" id="PF00582">
    <property type="entry name" value="Usp"/>
    <property type="match status" value="1"/>
</dbReference>
<comment type="subcellular location">
    <subcellularLocation>
        <location evidence="2">Cytoplasm</location>
    </subcellularLocation>
</comment>
<dbReference type="Gene3D" id="3.40.50.620">
    <property type="entry name" value="HUPs"/>
    <property type="match status" value="1"/>
</dbReference>
<reference evidence="4 5" key="1">
    <citation type="submission" date="2018-10" db="EMBL/GenBank/DDBJ databases">
        <title>The complete genome of Acinetobacter wuhouensis strain WCHAW010062.</title>
        <authorList>
            <person name="Hu Y."/>
            <person name="Long H."/>
            <person name="Feng Y."/>
            <person name="Zong Z."/>
        </authorList>
    </citation>
    <scope>NUCLEOTIDE SEQUENCE [LARGE SCALE GENOMIC DNA]</scope>
    <source>
        <strain evidence="4 5">WCHAW010062</strain>
    </source>
</reference>
<evidence type="ECO:0000259" key="3">
    <source>
        <dbReference type="Pfam" id="PF00582"/>
    </source>
</evidence>
<dbReference type="InterPro" id="IPR006015">
    <property type="entry name" value="Universal_stress_UspA"/>
</dbReference>
<name>A0A3G2T4G2_9GAMM</name>
<dbReference type="SUPFAM" id="SSF52402">
    <property type="entry name" value="Adenine nucleotide alpha hydrolases-like"/>
    <property type="match status" value="1"/>
</dbReference>
<feature type="domain" description="UspA" evidence="3">
    <location>
        <begin position="3"/>
        <end position="145"/>
    </location>
</feature>
<sequence>MTYQNILVPVDGSETSLSVVKHAADIAKAFNSKITVVQVMTLDPYIAAEYLSNGQTNQLIERAREFIQVNINAAKEQFVAEGLQVETRLLEGESITHTLAQAVNDLKIDLVVLSSHGRTGLKKLIMGSVAQGLLTELQIPVLVVK</sequence>
<dbReference type="InterPro" id="IPR006016">
    <property type="entry name" value="UspA"/>
</dbReference>
<evidence type="ECO:0000256" key="1">
    <source>
        <dbReference type="ARBA" id="ARBA00008791"/>
    </source>
</evidence>
<evidence type="ECO:0000313" key="5">
    <source>
        <dbReference type="Proteomes" id="UP000279962"/>
    </source>
</evidence>
<dbReference type="GO" id="GO:0005737">
    <property type="term" value="C:cytoplasm"/>
    <property type="evidence" value="ECO:0007669"/>
    <property type="project" value="UniProtKB-SubCell"/>
</dbReference>
<dbReference type="CDD" id="cd00293">
    <property type="entry name" value="USP-like"/>
    <property type="match status" value="1"/>
</dbReference>
<dbReference type="PRINTS" id="PR01438">
    <property type="entry name" value="UNVRSLSTRESS"/>
</dbReference>
<organism evidence="4 5">
    <name type="scientific">Acinetobacter wuhouensis</name>
    <dbReference type="NCBI Taxonomy" id="1879050"/>
    <lineage>
        <taxon>Bacteria</taxon>
        <taxon>Pseudomonadati</taxon>
        <taxon>Pseudomonadota</taxon>
        <taxon>Gammaproteobacteria</taxon>
        <taxon>Moraxellales</taxon>
        <taxon>Moraxellaceae</taxon>
        <taxon>Acinetobacter</taxon>
    </lineage>
</organism>
<gene>
    <name evidence="4" type="ORF">CDG68_16575</name>
</gene>
<dbReference type="Proteomes" id="UP000279962">
    <property type="component" value="Chromosome"/>
</dbReference>
<dbReference type="InterPro" id="IPR014729">
    <property type="entry name" value="Rossmann-like_a/b/a_fold"/>
</dbReference>
<dbReference type="AlphaFoldDB" id="A0A3G2T4G2"/>
<comment type="similarity">
    <text evidence="1 2">Belongs to the universal stress protein A family.</text>
</comment>
<dbReference type="RefSeq" id="WP_087553195.1">
    <property type="nucleotide sequence ID" value="NZ_CP033133.1"/>
</dbReference>
<accession>A0A3G2T4G2</accession>
<proteinExistence type="inferred from homology"/>
<dbReference type="EMBL" id="CP033133">
    <property type="protein sequence ID" value="AYO55170.1"/>
    <property type="molecule type" value="Genomic_DNA"/>
</dbReference>
<evidence type="ECO:0000256" key="2">
    <source>
        <dbReference type="PIRNR" id="PIRNR006276"/>
    </source>
</evidence>
<protein>
    <recommendedName>
        <fullName evidence="2">Universal stress protein</fullName>
    </recommendedName>
</protein>
<dbReference type="PANTHER" id="PTHR46268">
    <property type="entry name" value="STRESS RESPONSE PROTEIN NHAX"/>
    <property type="match status" value="1"/>
</dbReference>
<keyword evidence="2" id="KW-0963">Cytoplasm</keyword>
<dbReference type="PIRSF" id="PIRSF006276">
    <property type="entry name" value="UspA"/>
    <property type="match status" value="1"/>
</dbReference>